<protein>
    <submittedName>
        <fullName evidence="2">Uncharacterized protein</fullName>
    </submittedName>
</protein>
<dbReference type="AlphaFoldDB" id="A0AAN8X350"/>
<gene>
    <name evidence="2" type="ORF">SK128_001681</name>
</gene>
<keyword evidence="3" id="KW-1185">Reference proteome</keyword>
<accession>A0AAN8X350</accession>
<evidence type="ECO:0000313" key="3">
    <source>
        <dbReference type="Proteomes" id="UP001381693"/>
    </source>
</evidence>
<feature type="region of interest" description="Disordered" evidence="1">
    <location>
        <begin position="62"/>
        <end position="90"/>
    </location>
</feature>
<evidence type="ECO:0000313" key="2">
    <source>
        <dbReference type="EMBL" id="KAK7071224.1"/>
    </source>
</evidence>
<sequence length="260" mass="29880">MITTIDSKYIPRNSARTERITRREISGYTVTTTDSYKISSGVQFGVCLDRDTGRLYLTRKYGRHKQRNKKQRRGNKSFTRKGSIRKLRGQRHRRSIETTVVWETLYRHTVDEKFSARRRNRINGGDPQENAERDVNFNGGNAFSALYTDILERNPQSGPGYQRGYVDFNIGPAYGNHALLGYGFHDVNMGIYSRYGGHGYKDMLLNRADDTVPVSGFENTDNLQRFHEGQDIKRRRIQGRYGERKGSYGGSRGGTSIFII</sequence>
<dbReference type="EMBL" id="JAXCGZ010015115">
    <property type="protein sequence ID" value="KAK7071224.1"/>
    <property type="molecule type" value="Genomic_DNA"/>
</dbReference>
<dbReference type="Proteomes" id="UP001381693">
    <property type="component" value="Unassembled WGS sequence"/>
</dbReference>
<proteinExistence type="predicted"/>
<name>A0AAN8X350_HALRR</name>
<comment type="caution">
    <text evidence="2">The sequence shown here is derived from an EMBL/GenBank/DDBJ whole genome shotgun (WGS) entry which is preliminary data.</text>
</comment>
<evidence type="ECO:0000256" key="1">
    <source>
        <dbReference type="SAM" id="MobiDB-lite"/>
    </source>
</evidence>
<organism evidence="2 3">
    <name type="scientific">Halocaridina rubra</name>
    <name type="common">Hawaiian red shrimp</name>
    <dbReference type="NCBI Taxonomy" id="373956"/>
    <lineage>
        <taxon>Eukaryota</taxon>
        <taxon>Metazoa</taxon>
        <taxon>Ecdysozoa</taxon>
        <taxon>Arthropoda</taxon>
        <taxon>Crustacea</taxon>
        <taxon>Multicrustacea</taxon>
        <taxon>Malacostraca</taxon>
        <taxon>Eumalacostraca</taxon>
        <taxon>Eucarida</taxon>
        <taxon>Decapoda</taxon>
        <taxon>Pleocyemata</taxon>
        <taxon>Caridea</taxon>
        <taxon>Atyoidea</taxon>
        <taxon>Atyidae</taxon>
        <taxon>Halocaridina</taxon>
    </lineage>
</organism>
<reference evidence="2 3" key="1">
    <citation type="submission" date="2023-11" db="EMBL/GenBank/DDBJ databases">
        <title>Halocaridina rubra genome assembly.</title>
        <authorList>
            <person name="Smith C."/>
        </authorList>
    </citation>
    <scope>NUCLEOTIDE SEQUENCE [LARGE SCALE GENOMIC DNA]</scope>
    <source>
        <strain evidence="2">EP-1</strain>
        <tissue evidence="2">Whole</tissue>
    </source>
</reference>